<dbReference type="AlphaFoldDB" id="A0A1T0ARL3"/>
<dbReference type="Proteomes" id="UP000190867">
    <property type="component" value="Unassembled WGS sequence"/>
</dbReference>
<keyword evidence="4" id="KW-1185">Reference proteome</keyword>
<dbReference type="Gene3D" id="1.25.40.10">
    <property type="entry name" value="Tetratricopeptide repeat domain"/>
    <property type="match status" value="1"/>
</dbReference>
<evidence type="ECO:0000256" key="1">
    <source>
        <dbReference type="PROSITE-ProRule" id="PRU00339"/>
    </source>
</evidence>
<dbReference type="InterPro" id="IPR011990">
    <property type="entry name" value="TPR-like_helical_dom_sf"/>
</dbReference>
<keyword evidence="2" id="KW-0732">Signal</keyword>
<sequence>MKKFLSLILSFCSMFSFAAQMPVQATEDGTVIMLIDGKINTNDGQQFINIAEAWRKSGNPIQTVFLNSGGGSINSGYQISNYITRYGIQTIVMNGDTCASSCFNIFIAGKPRVADLKSRIGVHRISQNTFDTATARSYSIDMSTYYKSMNVPNNIRLAMLETPPEKMYWLNPKEIKEITSYQLNYQEATSVLRSGGIPESKSTITNNSKQIAKQLNKEAIPLIWNNNLSLAISKLEQAKQYDPSNSEVLGNLGFAYQQMGDLRNAQINFTASLKLTPRRGATWGNLADLLADTGQISWATQAFVNYYTYSKNKQAALNLFYTWMQKYPNTGRDIAVRQAMARLGLQ</sequence>
<dbReference type="SUPFAM" id="SSF52096">
    <property type="entry name" value="ClpP/crotonase"/>
    <property type="match status" value="1"/>
</dbReference>
<dbReference type="RefSeq" id="WP_078237134.1">
    <property type="nucleotide sequence ID" value="NZ_MUYA01000008.1"/>
</dbReference>
<keyword evidence="1" id="KW-0802">TPR repeat</keyword>
<dbReference type="Gene3D" id="3.90.226.10">
    <property type="entry name" value="2-enoyl-CoA Hydratase, Chain A, domain 1"/>
    <property type="match status" value="1"/>
</dbReference>
<dbReference type="STRING" id="734.B0187_06935"/>
<evidence type="ECO:0000313" key="4">
    <source>
        <dbReference type="Proteomes" id="UP000190867"/>
    </source>
</evidence>
<feature type="repeat" description="TPR" evidence="1">
    <location>
        <begin position="246"/>
        <end position="279"/>
    </location>
</feature>
<dbReference type="PROSITE" id="PS50005">
    <property type="entry name" value="TPR"/>
    <property type="match status" value="1"/>
</dbReference>
<evidence type="ECO:0000256" key="2">
    <source>
        <dbReference type="SAM" id="SignalP"/>
    </source>
</evidence>
<organism evidence="3 4">
    <name type="scientific">Haemophilus paracuniculus</name>
    <dbReference type="NCBI Taxonomy" id="734"/>
    <lineage>
        <taxon>Bacteria</taxon>
        <taxon>Pseudomonadati</taxon>
        <taxon>Pseudomonadota</taxon>
        <taxon>Gammaproteobacteria</taxon>
        <taxon>Pasteurellales</taxon>
        <taxon>Pasteurellaceae</taxon>
        <taxon>Haemophilus</taxon>
    </lineage>
</organism>
<reference evidence="3 4" key="1">
    <citation type="submission" date="2017-02" db="EMBL/GenBank/DDBJ databases">
        <title>Draft genome sequence of Haemophilus paracuniculus CCUG 43573 type strain.</title>
        <authorList>
            <person name="Engstrom-Jakobsson H."/>
            <person name="Salva-Serra F."/>
            <person name="Thorell K."/>
            <person name="Gonzales-Siles L."/>
            <person name="Karlsson R."/>
            <person name="Boulund F."/>
            <person name="Engstrand L."/>
            <person name="Kristiansson E."/>
            <person name="Moore E."/>
        </authorList>
    </citation>
    <scope>NUCLEOTIDE SEQUENCE [LARGE SCALE GENOMIC DNA]</scope>
    <source>
        <strain evidence="3 4">CCUG 43573</strain>
    </source>
</reference>
<dbReference type="InterPro" id="IPR029045">
    <property type="entry name" value="ClpP/crotonase-like_dom_sf"/>
</dbReference>
<protein>
    <submittedName>
        <fullName evidence="3">Uncharacterized protein</fullName>
    </submittedName>
</protein>
<accession>A0A1T0ARL3</accession>
<gene>
    <name evidence="3" type="ORF">B0187_06935</name>
</gene>
<dbReference type="EMBL" id="MUYA01000008">
    <property type="protein sequence ID" value="OOR98987.1"/>
    <property type="molecule type" value="Genomic_DNA"/>
</dbReference>
<dbReference type="SUPFAM" id="SSF48452">
    <property type="entry name" value="TPR-like"/>
    <property type="match status" value="1"/>
</dbReference>
<dbReference type="InterPro" id="IPR019734">
    <property type="entry name" value="TPR_rpt"/>
</dbReference>
<proteinExistence type="predicted"/>
<dbReference type="OrthoDB" id="7055667at2"/>
<evidence type="ECO:0000313" key="3">
    <source>
        <dbReference type="EMBL" id="OOR98987.1"/>
    </source>
</evidence>
<comment type="caution">
    <text evidence="3">The sequence shown here is derived from an EMBL/GenBank/DDBJ whole genome shotgun (WGS) entry which is preliminary data.</text>
</comment>
<feature type="signal peptide" evidence="2">
    <location>
        <begin position="1"/>
        <end position="18"/>
    </location>
</feature>
<feature type="chain" id="PRO_5013318166" evidence="2">
    <location>
        <begin position="19"/>
        <end position="346"/>
    </location>
</feature>
<name>A0A1T0ARL3_9PAST</name>